<evidence type="ECO:0000313" key="2">
    <source>
        <dbReference type="Proteomes" id="UP000054683"/>
    </source>
</evidence>
<dbReference type="Proteomes" id="UP000054683">
    <property type="component" value="Unassembled WGS sequence"/>
</dbReference>
<name>A0A158IMT6_9BURK</name>
<dbReference type="EMBL" id="FCOK02000055">
    <property type="protein sequence ID" value="SAL57884.1"/>
    <property type="molecule type" value="Genomic_DNA"/>
</dbReference>
<evidence type="ECO:0008006" key="3">
    <source>
        <dbReference type="Google" id="ProtNLM"/>
    </source>
</evidence>
<sequence length="83" mass="9419">MPTIFRIGAARVVIYLNDHHFAHVHVLDGKQHAIFDLHCPAGPPTLQRNHGFSHVDANTFARRMQNVVGSLCTEWKTLHDCFC</sequence>
<evidence type="ECO:0000313" key="1">
    <source>
        <dbReference type="EMBL" id="SAL57884.1"/>
    </source>
</evidence>
<dbReference type="OrthoDB" id="122670at2"/>
<gene>
    <name evidence="1" type="ORF">AWB69_06296</name>
</gene>
<reference evidence="1 2" key="1">
    <citation type="submission" date="2016-01" db="EMBL/GenBank/DDBJ databases">
        <authorList>
            <person name="Oliw E.H."/>
        </authorList>
    </citation>
    <scope>NUCLEOTIDE SEQUENCE [LARGE SCALE GENOMIC DNA]</scope>
    <source>
        <strain evidence="1">LMG 27134</strain>
    </source>
</reference>
<dbReference type="AlphaFoldDB" id="A0A158IMT6"/>
<accession>A0A158IMT6</accession>
<dbReference type="InterPro" id="IPR025427">
    <property type="entry name" value="DUF4160"/>
</dbReference>
<dbReference type="Pfam" id="PF13711">
    <property type="entry name" value="DUF4160"/>
    <property type="match status" value="1"/>
</dbReference>
<dbReference type="RefSeq" id="WP_062090568.1">
    <property type="nucleotide sequence ID" value="NZ_FCOK02000055.1"/>
</dbReference>
<proteinExistence type="predicted"/>
<protein>
    <recommendedName>
        <fullName evidence="3">DUF4160 domain-containing protein</fullName>
    </recommendedName>
</protein>
<organism evidence="1 2">
    <name type="scientific">Caballeronia udeis</name>
    <dbReference type="NCBI Taxonomy" id="1232866"/>
    <lineage>
        <taxon>Bacteria</taxon>
        <taxon>Pseudomonadati</taxon>
        <taxon>Pseudomonadota</taxon>
        <taxon>Betaproteobacteria</taxon>
        <taxon>Burkholderiales</taxon>
        <taxon>Burkholderiaceae</taxon>
        <taxon>Caballeronia</taxon>
    </lineage>
</organism>